<accession>A0A0K2RWW5</accession>
<dbReference type="AlphaFoldDB" id="A0A0K2RWW5"/>
<name>A0A0K2RWW5_9MICC</name>
<feature type="signal peptide" evidence="1">
    <location>
        <begin position="1"/>
        <end position="36"/>
    </location>
</feature>
<dbReference type="InterPro" id="IPR001119">
    <property type="entry name" value="SLH_dom"/>
</dbReference>
<gene>
    <name evidence="3" type="ORF">RM6536_0062</name>
</gene>
<reference evidence="4" key="1">
    <citation type="submission" date="2015-08" db="EMBL/GenBank/DDBJ databases">
        <title>Complete genome sequence of Rothia mucilaginosa strain NUM-Rm6536.</title>
        <authorList>
            <person name="Nambu T."/>
        </authorList>
    </citation>
    <scope>NUCLEOTIDE SEQUENCE [LARGE SCALE GENOMIC DNA]</scope>
    <source>
        <strain evidence="4">NUM-Rm6536</strain>
    </source>
</reference>
<sequence length="542" mass="60348">MSSLPNSKSSFLHAARNCSALVLASAMVLPMTPALAQDATPAANVPVANAPTANTPAPATQDVADEPSFTVVYEDYYYQDGRDVFKQEGDGLYTGEDSKITVLGTGFTKEWRKQHGKVVIYIAPEENVPYNAHQVTDTLLRFEEGKDFTIDDDGTFVAPLNVEANTLPSYYTLTEYFPDMTLDKVRYEVGILAEPEGQPQSTVQDIWARKNVVTHHGLSTNDYHFDTFAPKLKYDALKDTTKDQELLIQGQGFVGTDIPGVEGMMYVIREKGTGSPVLVMSEMKRYVHGDDEYETGLEGGFAFVNLKIPANTLDPSKQYVIEAWSDYGYPSKTDKTLITPMVGFAPEHRGVLLAHQDLKFEGVQRFTNAYVPVEERMYFSTSLNDEERNQPATRGELVSALYEMKGSPKVDLPEVSPWPDVKTDDPNYAAYIWAREKGVTFGGPDGKFHAEDGLTNATVAAMIYRASGSPEVSGVSSFPDVTPDSAFYREILWATQQNVITPETGMFEPNHAVTRIELEWMLFYYRHRVLNPITTGLYRIAN</sequence>
<keyword evidence="1" id="KW-0732">Signal</keyword>
<dbReference type="RefSeq" id="WP_060823575.1">
    <property type="nucleotide sequence ID" value="NZ_AP014938.1"/>
</dbReference>
<evidence type="ECO:0000313" key="4">
    <source>
        <dbReference type="Proteomes" id="UP000066203"/>
    </source>
</evidence>
<evidence type="ECO:0000313" key="3">
    <source>
        <dbReference type="EMBL" id="BAS19309.1"/>
    </source>
</evidence>
<evidence type="ECO:0000259" key="2">
    <source>
        <dbReference type="PROSITE" id="PS51272"/>
    </source>
</evidence>
<dbReference type="PATRIC" id="fig|43675.28.peg.63"/>
<organism evidence="3">
    <name type="scientific">Rothia mucilaginosa</name>
    <dbReference type="NCBI Taxonomy" id="43675"/>
    <lineage>
        <taxon>Bacteria</taxon>
        <taxon>Bacillati</taxon>
        <taxon>Actinomycetota</taxon>
        <taxon>Actinomycetes</taxon>
        <taxon>Micrococcales</taxon>
        <taxon>Micrococcaceae</taxon>
        <taxon>Rothia</taxon>
    </lineage>
</organism>
<feature type="chain" id="PRO_5005483090" evidence="1">
    <location>
        <begin position="37"/>
        <end position="542"/>
    </location>
</feature>
<dbReference type="Proteomes" id="UP000066203">
    <property type="component" value="Chromosome"/>
</dbReference>
<dbReference type="EMBL" id="AP014938">
    <property type="protein sequence ID" value="BAS19309.1"/>
    <property type="molecule type" value="Genomic_DNA"/>
</dbReference>
<protein>
    <submittedName>
        <fullName evidence="3">Gluconolactonase</fullName>
    </submittedName>
</protein>
<dbReference type="PROSITE" id="PS51272">
    <property type="entry name" value="SLH"/>
    <property type="match status" value="1"/>
</dbReference>
<proteinExistence type="predicted"/>
<evidence type="ECO:0000256" key="1">
    <source>
        <dbReference type="SAM" id="SignalP"/>
    </source>
</evidence>
<dbReference type="Pfam" id="PF00395">
    <property type="entry name" value="SLH"/>
    <property type="match status" value="1"/>
</dbReference>
<feature type="domain" description="SLH" evidence="2">
    <location>
        <begin position="414"/>
        <end position="477"/>
    </location>
</feature>